<organism evidence="2">
    <name type="scientific">hydrothermal vent metagenome</name>
    <dbReference type="NCBI Taxonomy" id="652676"/>
    <lineage>
        <taxon>unclassified sequences</taxon>
        <taxon>metagenomes</taxon>
        <taxon>ecological metagenomes</taxon>
    </lineage>
</organism>
<reference evidence="2" key="1">
    <citation type="submission" date="2018-06" db="EMBL/GenBank/DDBJ databases">
        <authorList>
            <person name="Zhirakovskaya E."/>
        </authorList>
    </citation>
    <scope>NUCLEOTIDE SEQUENCE</scope>
</reference>
<sequence length="116" mass="11936">MSDPIGPGRIMTLLNGVGNGQGNINKGSPESRQGSTEGKASAELSQKLDHSDQLELSSAARVLNNQSRSALQSIATPQQANDVMIQIKEALVSGSGGMEIHSNAAPSLAALLKQSA</sequence>
<accession>A0A3B1A0Y6</accession>
<name>A0A3B1A0Y6_9ZZZZ</name>
<evidence type="ECO:0000313" key="2">
    <source>
        <dbReference type="EMBL" id="VAW86516.1"/>
    </source>
</evidence>
<dbReference type="AlphaFoldDB" id="A0A3B1A0Y6"/>
<dbReference type="EMBL" id="UOFO01000094">
    <property type="protein sequence ID" value="VAW86516.1"/>
    <property type="molecule type" value="Genomic_DNA"/>
</dbReference>
<proteinExistence type="predicted"/>
<protein>
    <submittedName>
        <fullName evidence="2">Uncharacterized protein</fullName>
    </submittedName>
</protein>
<feature type="compositionally biased region" description="Polar residues" evidence="1">
    <location>
        <begin position="22"/>
        <end position="38"/>
    </location>
</feature>
<feature type="region of interest" description="Disordered" evidence="1">
    <location>
        <begin position="1"/>
        <end position="51"/>
    </location>
</feature>
<evidence type="ECO:0000256" key="1">
    <source>
        <dbReference type="SAM" id="MobiDB-lite"/>
    </source>
</evidence>
<gene>
    <name evidence="2" type="ORF">MNBD_GAMMA16-2300</name>
</gene>